<evidence type="ECO:0000259" key="16">
    <source>
        <dbReference type="SMART" id="SM01024"/>
    </source>
</evidence>
<dbReference type="InterPro" id="IPR057495">
    <property type="entry name" value="AAA_lid_BCS1"/>
</dbReference>
<evidence type="ECO:0000256" key="4">
    <source>
        <dbReference type="ARBA" id="ARBA00022741"/>
    </source>
</evidence>
<gene>
    <name evidence="17" type="ORF">RAG0_04199</name>
</gene>
<feature type="domain" description="BCS1 N-terminal" evidence="16">
    <location>
        <begin position="62"/>
        <end position="274"/>
    </location>
</feature>
<dbReference type="EMBL" id="FJUX01000017">
    <property type="protein sequence ID" value="CZS94150.1"/>
    <property type="molecule type" value="Genomic_DNA"/>
</dbReference>
<evidence type="ECO:0000259" key="15">
    <source>
        <dbReference type="SMART" id="SM00382"/>
    </source>
</evidence>
<feature type="transmembrane region" description="Helical" evidence="14">
    <location>
        <begin position="49"/>
        <end position="70"/>
    </location>
</feature>
<dbReference type="Gene3D" id="3.40.50.300">
    <property type="entry name" value="P-loop containing nucleotide triphosphate hydrolases"/>
    <property type="match status" value="1"/>
</dbReference>
<evidence type="ECO:0000256" key="12">
    <source>
        <dbReference type="RuleBase" id="RU003651"/>
    </source>
</evidence>
<dbReference type="InterPro" id="IPR003593">
    <property type="entry name" value="AAA+_ATPase"/>
</dbReference>
<dbReference type="PROSITE" id="PS00674">
    <property type="entry name" value="AAA"/>
    <property type="match status" value="1"/>
</dbReference>
<proteinExistence type="inferred from homology"/>
<feature type="domain" description="AAA+ ATPase" evidence="15">
    <location>
        <begin position="307"/>
        <end position="469"/>
    </location>
</feature>
<dbReference type="InterPro" id="IPR003959">
    <property type="entry name" value="ATPase_AAA_core"/>
</dbReference>
<dbReference type="GO" id="GO:0016887">
    <property type="term" value="F:ATP hydrolysis activity"/>
    <property type="evidence" value="ECO:0007669"/>
    <property type="project" value="InterPro"/>
</dbReference>
<keyword evidence="8 14" id="KW-1133">Transmembrane helix</keyword>
<keyword evidence="9" id="KW-0496">Mitochondrion</keyword>
<comment type="catalytic activity">
    <reaction evidence="11">
        <text>ATP + H2O = ADP + phosphate + H(+)</text>
        <dbReference type="Rhea" id="RHEA:13065"/>
        <dbReference type="ChEBI" id="CHEBI:15377"/>
        <dbReference type="ChEBI" id="CHEBI:15378"/>
        <dbReference type="ChEBI" id="CHEBI:30616"/>
        <dbReference type="ChEBI" id="CHEBI:43474"/>
        <dbReference type="ChEBI" id="CHEBI:456216"/>
    </reaction>
    <physiologicalReaction direction="left-to-right" evidence="11">
        <dbReference type="Rhea" id="RHEA:13066"/>
    </physiologicalReaction>
</comment>
<dbReference type="AlphaFoldDB" id="A0A1E1K8B4"/>
<keyword evidence="6" id="KW-0378">Hydrolase</keyword>
<name>A0A1E1K8B4_9HELO</name>
<evidence type="ECO:0000256" key="5">
    <source>
        <dbReference type="ARBA" id="ARBA00022792"/>
    </source>
</evidence>
<dbReference type="Pfam" id="PF08740">
    <property type="entry name" value="BCS1_N"/>
    <property type="match status" value="1"/>
</dbReference>
<keyword evidence="3 14" id="KW-0812">Transmembrane</keyword>
<dbReference type="InterPro" id="IPR050747">
    <property type="entry name" value="Mitochondrial_chaperone_BCS1"/>
</dbReference>
<sequence length="631" mass="70371">MNPKSSLQSLIESAFPQNDGNSTSDSAVGFSPTTILETFVPGYGPIHKFLLVSFGLDVTVLVSLGVALYIGAKIFHSVRSAFYSIVATYYMSDVTVSNEDDIHTHVLQFLAHKYETVSSRHLKAETSRRSAWQFDNEEAEKEENAVDANGQRKWLNFSNQAAKTKPLFTPAIGFHEFWHNGTYFLLRRKEVPVFSEGGGGNGTAIKDKESLTLTCYGRSTEPIKNLLYDAKVHYHLGHNAKTIIKRPSPKDMRRYGGPRWREVAERPCRPMETVVLDEQRKLDVMDDINEYLKPSTARWHANRGIPYRRGYLFYGPPGTGKTSLTFALAGKFGLNIHVVSLLDSTLTEEELGMLFTNLPPRCIVLLEDIDTAGLIRAPTEDETKSSGENADENELNVANLAKALAKNNRLSDEEKKKGISLSGLLNIIDGVASHEGRVLVMTTNAPEKLDEALIRPGRVDYQVAFGSATQTQIKELFERMYTDDHPRAKAVISPLPTITTTPTPRVHEPDHITTKQSVPTPPPTPITSQPHLEGNAATASQLLDSRSQNENEKLKEEKEPISSSELSSIATAFARKIPNQQFSPAEIQGYLLKRKSDPRRALREISAWVEDLVEQKKKGRSWKVETEEGDI</sequence>
<dbReference type="OrthoDB" id="10251412at2759"/>
<keyword evidence="4 12" id="KW-0547">Nucleotide-binding</keyword>
<dbReference type="InterPro" id="IPR014851">
    <property type="entry name" value="BCS1_N"/>
</dbReference>
<evidence type="ECO:0000256" key="7">
    <source>
        <dbReference type="ARBA" id="ARBA00022840"/>
    </source>
</evidence>
<dbReference type="SMART" id="SM00382">
    <property type="entry name" value="AAA"/>
    <property type="match status" value="1"/>
</dbReference>
<evidence type="ECO:0000256" key="1">
    <source>
        <dbReference type="ARBA" id="ARBA00004434"/>
    </source>
</evidence>
<comment type="similarity">
    <text evidence="2">Belongs to the AAA ATPase family. BCS1 subfamily.</text>
</comment>
<evidence type="ECO:0000256" key="13">
    <source>
        <dbReference type="SAM" id="MobiDB-lite"/>
    </source>
</evidence>
<organism evidence="17 18">
    <name type="scientific">Rhynchosporium agropyri</name>
    <dbReference type="NCBI Taxonomy" id="914238"/>
    <lineage>
        <taxon>Eukaryota</taxon>
        <taxon>Fungi</taxon>
        <taxon>Dikarya</taxon>
        <taxon>Ascomycota</taxon>
        <taxon>Pezizomycotina</taxon>
        <taxon>Leotiomycetes</taxon>
        <taxon>Helotiales</taxon>
        <taxon>Ploettnerulaceae</taxon>
        <taxon>Rhynchosporium</taxon>
    </lineage>
</organism>
<dbReference type="SUPFAM" id="SSF52540">
    <property type="entry name" value="P-loop containing nucleoside triphosphate hydrolases"/>
    <property type="match status" value="1"/>
</dbReference>
<feature type="region of interest" description="Disordered" evidence="13">
    <location>
        <begin position="496"/>
        <end position="532"/>
    </location>
</feature>
<keyword evidence="10 14" id="KW-0472">Membrane</keyword>
<reference evidence="18" key="1">
    <citation type="submission" date="2016-03" db="EMBL/GenBank/DDBJ databases">
        <authorList>
            <person name="Guldener U."/>
        </authorList>
    </citation>
    <scope>NUCLEOTIDE SEQUENCE [LARGE SCALE GENOMIC DNA]</scope>
    <source>
        <strain evidence="18">04CH-RAC-A.6.1</strain>
    </source>
</reference>
<evidence type="ECO:0000256" key="9">
    <source>
        <dbReference type="ARBA" id="ARBA00023128"/>
    </source>
</evidence>
<dbReference type="Pfam" id="PF00004">
    <property type="entry name" value="AAA"/>
    <property type="match status" value="2"/>
</dbReference>
<evidence type="ECO:0000256" key="6">
    <source>
        <dbReference type="ARBA" id="ARBA00022801"/>
    </source>
</evidence>
<dbReference type="GO" id="GO:0005524">
    <property type="term" value="F:ATP binding"/>
    <property type="evidence" value="ECO:0007669"/>
    <property type="project" value="UniProtKB-KW"/>
</dbReference>
<evidence type="ECO:0000256" key="3">
    <source>
        <dbReference type="ARBA" id="ARBA00022692"/>
    </source>
</evidence>
<dbReference type="Proteomes" id="UP000178912">
    <property type="component" value="Unassembled WGS sequence"/>
</dbReference>
<evidence type="ECO:0000313" key="18">
    <source>
        <dbReference type="Proteomes" id="UP000178912"/>
    </source>
</evidence>
<evidence type="ECO:0000256" key="8">
    <source>
        <dbReference type="ARBA" id="ARBA00022989"/>
    </source>
</evidence>
<dbReference type="SMART" id="SM01024">
    <property type="entry name" value="BCS1_N"/>
    <property type="match status" value="1"/>
</dbReference>
<dbReference type="InterPro" id="IPR027417">
    <property type="entry name" value="P-loop_NTPase"/>
</dbReference>
<dbReference type="GO" id="GO:0005743">
    <property type="term" value="C:mitochondrial inner membrane"/>
    <property type="evidence" value="ECO:0007669"/>
    <property type="project" value="UniProtKB-SubCell"/>
</dbReference>
<evidence type="ECO:0000256" key="10">
    <source>
        <dbReference type="ARBA" id="ARBA00023136"/>
    </source>
</evidence>
<evidence type="ECO:0000256" key="11">
    <source>
        <dbReference type="ARBA" id="ARBA00048778"/>
    </source>
</evidence>
<evidence type="ECO:0000256" key="2">
    <source>
        <dbReference type="ARBA" id="ARBA00007448"/>
    </source>
</evidence>
<evidence type="ECO:0000313" key="17">
    <source>
        <dbReference type="EMBL" id="CZS94150.1"/>
    </source>
</evidence>
<dbReference type="Pfam" id="PF25426">
    <property type="entry name" value="AAA_lid_BCS1"/>
    <property type="match status" value="1"/>
</dbReference>
<dbReference type="InterPro" id="IPR003960">
    <property type="entry name" value="ATPase_AAA_CS"/>
</dbReference>
<keyword evidence="5" id="KW-0999">Mitochondrion inner membrane</keyword>
<accession>A0A1E1K8B4</accession>
<keyword evidence="18" id="KW-1185">Reference proteome</keyword>
<comment type="subcellular location">
    <subcellularLocation>
        <location evidence="1">Mitochondrion inner membrane</location>
        <topology evidence="1">Single-pass membrane protein</topology>
    </subcellularLocation>
</comment>
<dbReference type="PANTHER" id="PTHR23070">
    <property type="entry name" value="BCS1 AAA-TYPE ATPASE"/>
    <property type="match status" value="1"/>
</dbReference>
<keyword evidence="7 12" id="KW-0067">ATP-binding</keyword>
<protein>
    <submittedName>
        <fullName evidence="17">Related to human BCS1 protein</fullName>
    </submittedName>
</protein>
<evidence type="ECO:0000256" key="14">
    <source>
        <dbReference type="SAM" id="Phobius"/>
    </source>
</evidence>